<feature type="region of interest" description="Disordered" evidence="4">
    <location>
        <begin position="599"/>
        <end position="624"/>
    </location>
</feature>
<dbReference type="GO" id="GO:0060962">
    <property type="term" value="P:regulation of ribosomal protein gene transcription by RNA polymerase II"/>
    <property type="evidence" value="ECO:0007669"/>
    <property type="project" value="InterPro"/>
</dbReference>
<dbReference type="PRINTS" id="PR00053">
    <property type="entry name" value="FORKHEAD"/>
</dbReference>
<evidence type="ECO:0000256" key="2">
    <source>
        <dbReference type="ARBA" id="ARBA00023242"/>
    </source>
</evidence>
<reference evidence="7 8" key="1">
    <citation type="submission" date="2017-06" db="EMBL/GenBank/DDBJ databases">
        <title>Draft genome sequence of a variant of Elsinoe murrayae.</title>
        <authorList>
            <person name="Cheng Q."/>
        </authorList>
    </citation>
    <scope>NUCLEOTIDE SEQUENCE [LARGE SCALE GENOMIC DNA]</scope>
    <source>
        <strain evidence="7 8">CQ-2017a</strain>
    </source>
</reference>
<dbReference type="PANTHER" id="PTHR21712:SF29">
    <property type="entry name" value="PRE-RRNA-PROCESSING PROTEIN FHL1"/>
    <property type="match status" value="1"/>
</dbReference>
<evidence type="ECO:0000256" key="4">
    <source>
        <dbReference type="SAM" id="MobiDB-lite"/>
    </source>
</evidence>
<evidence type="ECO:0000313" key="7">
    <source>
        <dbReference type="EMBL" id="PNS19133.1"/>
    </source>
</evidence>
<feature type="compositionally biased region" description="Polar residues" evidence="4">
    <location>
        <begin position="772"/>
        <end position="797"/>
    </location>
</feature>
<dbReference type="Gene3D" id="1.10.10.10">
    <property type="entry name" value="Winged helix-like DNA-binding domain superfamily/Winged helix DNA-binding domain"/>
    <property type="match status" value="1"/>
</dbReference>
<sequence>MATTASNAPAAFGVLQTPSFPQHSPYMTDALVKSEFDLSDDNPHALPSSPLNVFNNPYESDTVAQQEEIAPAPAPSQSGVQEMMGNLRKRSESANIHPQGDMDMYSQDVSVIDDSIKAELDSYAAEEPAAVEPQPMQAYAKLQFDDGDFFVNTFAVELGRDQEALRRHKRHRKRAKKRRAMEEGEDGAMMELGDDVSYSARLKLGNALGMAGSNVSEGGIIGVSVYSDSEGEARQARRRRRRGIASQDSSHSQSIAPANILHNPNISLTDDVFAEDGQSLMPPPVDCPFIPIYRPSATGHNNISRKHIRIEYNSERAYWEMHVLGRNGVFLDGNLVDKGETVKLDHGSHIQVQMMNITFKLPDVAITDEHMPNESAESGSEVEMLESSPEDPGTARLASGTPSEVEEEMPRERPKLKLSLSKRGQTLDKKTAKAAKISLKPAKKEKEASVDEDEPAPEEIRKSIEQVPEPKAKPEVPGVPATPAANLAPGSVLEGLAPEEIPQKRKGPGRPPKNGVMSKRDEAIIKRKKKELQKAGLEIPPLAELLAMARAESGTVTKKPGEEDGEGVVISTATSGERTSAASGEGSIKPQTAADIEAAKARKMAAKSPSPQKPESEYTEEELKKPQKTYVVLIHDALSNSPTGIMDLQQIYDAIQKMYPYYKYRSQTQGWQSSIRHNLIGSEAFEEAGKIGKGRLWKINPNYNIDKEKKRRQPTPPISDSKPAYQYPYPQGQGQYSNQGYPPYRPSPYGTPYGPPTTALPNGAKPPPSYAAQRNGTYYSPYASQPQNGQPHQSPYGAQTRPPYPPAHAPGQAYNSQSPAAGTPPTGSQRPNAPPSAQPTSGSQPPAAGAPSQPGQARPPQQQEGIGNNDTIEEIMAYHKKYLGQFRPGPDQDAARDLFRKAVSRHIDQNKVHGAYISDEEKKVADVIGEIITRNKGKPRPVVQAAPGQSPAGQSQAQPQGQPAVQAQAQVPPGQARPPQPASPQVSSVPSAAGPASTQQRTPAAAAPPPAQMQAPGPPPRQAQSSHPSSAAPTTIDLTDSQDTRAAVPSAPAMSTQTCPPGAPKVPTPPTVSAMAPSTGPAPAAAAPSQTDAKPAPGMKRSADGEGEDPESKRVKM</sequence>
<feature type="DNA-binding region" description="Fork-head" evidence="3">
    <location>
        <begin position="625"/>
        <end position="713"/>
    </location>
</feature>
<dbReference type="InterPro" id="IPR008984">
    <property type="entry name" value="SMAD_FHA_dom_sf"/>
</dbReference>
<dbReference type="EMBL" id="NKHZ01000033">
    <property type="protein sequence ID" value="PNS19133.1"/>
    <property type="molecule type" value="Genomic_DNA"/>
</dbReference>
<feature type="compositionally biased region" description="Polar residues" evidence="4">
    <location>
        <begin position="572"/>
        <end position="582"/>
    </location>
</feature>
<dbReference type="SMART" id="SM00339">
    <property type="entry name" value="FH"/>
    <property type="match status" value="1"/>
</dbReference>
<feature type="compositionally biased region" description="Low complexity" evidence="4">
    <location>
        <begin position="983"/>
        <end position="1005"/>
    </location>
</feature>
<feature type="region of interest" description="Disordered" evidence="4">
    <location>
        <begin position="572"/>
        <end position="591"/>
    </location>
</feature>
<proteinExistence type="predicted"/>
<dbReference type="SUPFAM" id="SSF49879">
    <property type="entry name" value="SMAD/FHA domain"/>
    <property type="match status" value="1"/>
</dbReference>
<dbReference type="InParanoid" id="A0A2K1QW58"/>
<evidence type="ECO:0008006" key="9">
    <source>
        <dbReference type="Google" id="ProtNLM"/>
    </source>
</evidence>
<dbReference type="Proteomes" id="UP000243797">
    <property type="component" value="Unassembled WGS sequence"/>
</dbReference>
<feature type="compositionally biased region" description="Basic and acidic residues" evidence="4">
    <location>
        <begin position="458"/>
        <end position="474"/>
    </location>
</feature>
<dbReference type="InterPro" id="IPR000253">
    <property type="entry name" value="FHA_dom"/>
</dbReference>
<accession>A0A2K1QW58</accession>
<dbReference type="Pfam" id="PF00498">
    <property type="entry name" value="FHA"/>
    <property type="match status" value="1"/>
</dbReference>
<keyword evidence="1 3" id="KW-0238">DNA-binding</keyword>
<dbReference type="PANTHER" id="PTHR21712">
    <property type="entry name" value="PRE-RRNA-PROCESSING PROTEIN FHL1"/>
    <property type="match status" value="1"/>
</dbReference>
<dbReference type="STRING" id="2082308.A0A2K1QW58"/>
<feature type="compositionally biased region" description="Polar residues" evidence="4">
    <location>
        <begin position="813"/>
        <end position="831"/>
    </location>
</feature>
<dbReference type="Pfam" id="PF00250">
    <property type="entry name" value="Forkhead"/>
    <property type="match status" value="1"/>
</dbReference>
<organism evidence="7 8">
    <name type="scientific">Sphaceloma murrayae</name>
    <dbReference type="NCBI Taxonomy" id="2082308"/>
    <lineage>
        <taxon>Eukaryota</taxon>
        <taxon>Fungi</taxon>
        <taxon>Dikarya</taxon>
        <taxon>Ascomycota</taxon>
        <taxon>Pezizomycotina</taxon>
        <taxon>Dothideomycetes</taxon>
        <taxon>Dothideomycetidae</taxon>
        <taxon>Myriangiales</taxon>
        <taxon>Elsinoaceae</taxon>
        <taxon>Sphaceloma</taxon>
    </lineage>
</organism>
<dbReference type="AlphaFoldDB" id="A0A2K1QW58"/>
<feature type="region of interest" description="Disordered" evidence="4">
    <location>
        <begin position="1"/>
        <end position="25"/>
    </location>
</feature>
<evidence type="ECO:0000259" key="6">
    <source>
        <dbReference type="PROSITE" id="PS50039"/>
    </source>
</evidence>
<dbReference type="InterPro" id="IPR036388">
    <property type="entry name" value="WH-like_DNA-bd_sf"/>
</dbReference>
<feature type="compositionally biased region" description="Pro residues" evidence="4">
    <location>
        <begin position="1006"/>
        <end position="1021"/>
    </location>
</feature>
<keyword evidence="8" id="KW-1185">Reference proteome</keyword>
<evidence type="ECO:0000313" key="8">
    <source>
        <dbReference type="Proteomes" id="UP000243797"/>
    </source>
</evidence>
<dbReference type="InterPro" id="IPR001766">
    <property type="entry name" value="Fork_head_dom"/>
</dbReference>
<feature type="compositionally biased region" description="Low complexity" evidence="4">
    <location>
        <begin position="1022"/>
        <end position="1033"/>
    </location>
</feature>
<dbReference type="InterPro" id="IPR045178">
    <property type="entry name" value="Fhl1/FHA1"/>
</dbReference>
<feature type="region of interest" description="Disordered" evidence="4">
    <location>
        <begin position="231"/>
        <end position="261"/>
    </location>
</feature>
<feature type="compositionally biased region" description="Polar residues" evidence="4">
    <location>
        <begin position="246"/>
        <end position="261"/>
    </location>
</feature>
<dbReference type="SUPFAM" id="SSF46785">
    <property type="entry name" value="Winged helix' DNA-binding domain"/>
    <property type="match status" value="1"/>
</dbReference>
<feature type="domain" description="FHA" evidence="5">
    <location>
        <begin position="303"/>
        <end position="336"/>
    </location>
</feature>
<feature type="compositionally biased region" description="Pro residues" evidence="4">
    <location>
        <begin position="1061"/>
        <end position="1070"/>
    </location>
</feature>
<dbReference type="PROSITE" id="PS50006">
    <property type="entry name" value="FHA_DOMAIN"/>
    <property type="match status" value="1"/>
</dbReference>
<feature type="compositionally biased region" description="Low complexity" evidence="4">
    <location>
        <begin position="1071"/>
        <end position="1096"/>
    </location>
</feature>
<comment type="caution">
    <text evidence="7">The sequence shown here is derived from an EMBL/GenBank/DDBJ whole genome shotgun (WGS) entry which is preliminary data.</text>
</comment>
<dbReference type="InterPro" id="IPR036390">
    <property type="entry name" value="WH_DNA-bd_sf"/>
</dbReference>
<keyword evidence="2 3" id="KW-0539">Nucleus</keyword>
<dbReference type="OrthoDB" id="5402974at2759"/>
<feature type="region of interest" description="Disordered" evidence="4">
    <location>
        <begin position="373"/>
        <end position="521"/>
    </location>
</feature>
<feature type="domain" description="Fork-head" evidence="6">
    <location>
        <begin position="625"/>
        <end position="713"/>
    </location>
</feature>
<dbReference type="GO" id="GO:0003700">
    <property type="term" value="F:DNA-binding transcription factor activity"/>
    <property type="evidence" value="ECO:0007669"/>
    <property type="project" value="InterPro"/>
</dbReference>
<feature type="compositionally biased region" description="Low complexity" evidence="4">
    <location>
        <begin position="723"/>
        <end position="752"/>
    </location>
</feature>
<dbReference type="GO" id="GO:0005634">
    <property type="term" value="C:nucleus"/>
    <property type="evidence" value="ECO:0007669"/>
    <property type="project" value="UniProtKB-SubCell"/>
</dbReference>
<protein>
    <recommendedName>
        <fullName evidence="9">Fork-head transcriptional regulator 2</fullName>
    </recommendedName>
</protein>
<feature type="region of interest" description="Disordered" evidence="4">
    <location>
        <begin position="932"/>
        <end position="1117"/>
    </location>
</feature>
<feature type="region of interest" description="Disordered" evidence="4">
    <location>
        <begin position="704"/>
        <end position="871"/>
    </location>
</feature>
<dbReference type="InterPro" id="IPR030456">
    <property type="entry name" value="TF_fork_head_CS_2"/>
</dbReference>
<dbReference type="GO" id="GO:0043565">
    <property type="term" value="F:sequence-specific DNA binding"/>
    <property type="evidence" value="ECO:0007669"/>
    <property type="project" value="InterPro"/>
</dbReference>
<dbReference type="Gene3D" id="2.60.200.20">
    <property type="match status" value="1"/>
</dbReference>
<gene>
    <name evidence="7" type="ORF">CAC42_1869</name>
</gene>
<dbReference type="PROSITE" id="PS50039">
    <property type="entry name" value="FORK_HEAD_3"/>
    <property type="match status" value="1"/>
</dbReference>
<feature type="compositionally biased region" description="Low complexity" evidence="4">
    <location>
        <begin position="841"/>
        <end position="863"/>
    </location>
</feature>
<evidence type="ECO:0000256" key="1">
    <source>
        <dbReference type="ARBA" id="ARBA00023125"/>
    </source>
</evidence>
<dbReference type="PROSITE" id="PS00658">
    <property type="entry name" value="FORK_HEAD_2"/>
    <property type="match status" value="1"/>
</dbReference>
<name>A0A2K1QW58_9PEZI</name>
<comment type="subcellular location">
    <subcellularLocation>
        <location evidence="3">Nucleus</location>
    </subcellularLocation>
</comment>
<evidence type="ECO:0000259" key="5">
    <source>
        <dbReference type="PROSITE" id="PS50006"/>
    </source>
</evidence>
<feature type="compositionally biased region" description="Low complexity" evidence="4">
    <location>
        <begin position="943"/>
        <end position="974"/>
    </location>
</feature>
<evidence type="ECO:0000256" key="3">
    <source>
        <dbReference type="PROSITE-ProRule" id="PRU00089"/>
    </source>
</evidence>